<dbReference type="EMBL" id="WTPW01001229">
    <property type="protein sequence ID" value="KAF0448449.1"/>
    <property type="molecule type" value="Genomic_DNA"/>
</dbReference>
<feature type="compositionally biased region" description="Low complexity" evidence="1">
    <location>
        <begin position="55"/>
        <end position="81"/>
    </location>
</feature>
<feature type="compositionally biased region" description="Polar residues" evidence="1">
    <location>
        <begin position="253"/>
        <end position="267"/>
    </location>
</feature>
<evidence type="ECO:0000313" key="2">
    <source>
        <dbReference type="EMBL" id="KAF0448449.1"/>
    </source>
</evidence>
<accession>A0A8H3XEZ2</accession>
<feature type="compositionally biased region" description="Basic residues" evidence="1">
    <location>
        <begin position="18"/>
        <end position="45"/>
    </location>
</feature>
<gene>
    <name evidence="2" type="ORF">F8M41_002661</name>
</gene>
<evidence type="ECO:0000313" key="3">
    <source>
        <dbReference type="Proteomes" id="UP000439903"/>
    </source>
</evidence>
<proteinExistence type="predicted"/>
<feature type="compositionally biased region" description="Basic residues" evidence="1">
    <location>
        <begin position="129"/>
        <end position="142"/>
    </location>
</feature>
<name>A0A8H3XEZ2_GIGMA</name>
<evidence type="ECO:0000256" key="1">
    <source>
        <dbReference type="SAM" id="MobiDB-lite"/>
    </source>
</evidence>
<feature type="region of interest" description="Disordered" evidence="1">
    <location>
        <begin position="18"/>
        <end position="114"/>
    </location>
</feature>
<sequence>MRRQLEDLHINQTKIAKAIKKMSSKPKSSRHKTKSKSRTKKKKSSKCINAHIISDESSSDSSDSENDNTTSSENELETNTLALTKTRVFSSSETSSKSSKSESSNSESDSKEYEINATKKKITFSDTKKSKKCKSARPKTSSKKSSNTSSDKKSSKDARPLKIPTDNISLNAFFAILRLMIDSFTRTQPKEVSINSYNMINAEFIALKDPVLNYFTSNFSDKEREKFWHEITMIFSHILQPISDLIRIASQQTNIPPKQPQRNCNQRQKFHGPTL</sequence>
<feature type="compositionally biased region" description="Basic and acidic residues" evidence="1">
    <location>
        <begin position="150"/>
        <end position="160"/>
    </location>
</feature>
<protein>
    <submittedName>
        <fullName evidence="2">Uncharacterized protein</fullName>
    </submittedName>
</protein>
<feature type="region of interest" description="Disordered" evidence="1">
    <location>
        <begin position="126"/>
        <end position="161"/>
    </location>
</feature>
<dbReference type="AlphaFoldDB" id="A0A8H3XEZ2"/>
<dbReference type="Proteomes" id="UP000439903">
    <property type="component" value="Unassembled WGS sequence"/>
</dbReference>
<reference evidence="2 3" key="1">
    <citation type="journal article" date="2019" name="Environ. Microbiol.">
        <title>At the nexus of three kingdoms: the genome of the mycorrhizal fungus Gigaspora margarita provides insights into plant, endobacterial and fungal interactions.</title>
        <authorList>
            <person name="Venice F."/>
            <person name="Ghignone S."/>
            <person name="Salvioli di Fossalunga A."/>
            <person name="Amselem J."/>
            <person name="Novero M."/>
            <person name="Xianan X."/>
            <person name="Sedzielewska Toro K."/>
            <person name="Morin E."/>
            <person name="Lipzen A."/>
            <person name="Grigoriev I.V."/>
            <person name="Henrissat B."/>
            <person name="Martin F.M."/>
            <person name="Bonfante P."/>
        </authorList>
    </citation>
    <scope>NUCLEOTIDE SEQUENCE [LARGE SCALE GENOMIC DNA]</scope>
    <source>
        <strain evidence="2 3">BEG34</strain>
    </source>
</reference>
<organism evidence="2 3">
    <name type="scientific">Gigaspora margarita</name>
    <dbReference type="NCBI Taxonomy" id="4874"/>
    <lineage>
        <taxon>Eukaryota</taxon>
        <taxon>Fungi</taxon>
        <taxon>Fungi incertae sedis</taxon>
        <taxon>Mucoromycota</taxon>
        <taxon>Glomeromycotina</taxon>
        <taxon>Glomeromycetes</taxon>
        <taxon>Diversisporales</taxon>
        <taxon>Gigasporaceae</taxon>
        <taxon>Gigaspora</taxon>
    </lineage>
</organism>
<comment type="caution">
    <text evidence="2">The sequence shown here is derived from an EMBL/GenBank/DDBJ whole genome shotgun (WGS) entry which is preliminary data.</text>
</comment>
<keyword evidence="3" id="KW-1185">Reference proteome</keyword>
<feature type="compositionally biased region" description="Low complexity" evidence="1">
    <location>
        <begin position="90"/>
        <end position="107"/>
    </location>
</feature>
<feature type="region of interest" description="Disordered" evidence="1">
    <location>
        <begin position="253"/>
        <end position="275"/>
    </location>
</feature>